<dbReference type="OrthoDB" id="5187212at2"/>
<dbReference type="InterPro" id="IPR058442">
    <property type="entry name" value="DUF8129"/>
</dbReference>
<reference evidence="3 4" key="1">
    <citation type="submission" date="2019-04" db="EMBL/GenBank/DDBJ databases">
        <title>Isolation and identification of Cellulomonas shaoxiangyii sp. Nov. isolated from feces of the Tibetan antelopes (Pantholops hodgsonii) in the Qinghai-Tibet plateau of China.</title>
        <authorList>
            <person name="Tian Z."/>
        </authorList>
    </citation>
    <scope>NUCLEOTIDE SEQUENCE [LARGE SCALE GENOMIC DNA]</scope>
    <source>
        <strain evidence="3 4">Z28</strain>
    </source>
</reference>
<feature type="region of interest" description="Disordered" evidence="1">
    <location>
        <begin position="1"/>
        <end position="22"/>
    </location>
</feature>
<dbReference type="EMBL" id="CP039291">
    <property type="protein sequence ID" value="QCB93067.1"/>
    <property type="molecule type" value="Genomic_DNA"/>
</dbReference>
<accession>A0A4P7SHR1</accession>
<dbReference type="KEGG" id="celz:E5225_05365"/>
<dbReference type="AlphaFoldDB" id="A0A4P7SHR1"/>
<dbReference type="Proteomes" id="UP000296469">
    <property type="component" value="Chromosome"/>
</dbReference>
<evidence type="ECO:0000313" key="3">
    <source>
        <dbReference type="EMBL" id="QCB93067.1"/>
    </source>
</evidence>
<evidence type="ECO:0000256" key="1">
    <source>
        <dbReference type="SAM" id="MobiDB-lite"/>
    </source>
</evidence>
<evidence type="ECO:0000259" key="2">
    <source>
        <dbReference type="Pfam" id="PF26450"/>
    </source>
</evidence>
<feature type="domain" description="DUF8129" evidence="2">
    <location>
        <begin position="6"/>
        <end position="64"/>
    </location>
</feature>
<feature type="region of interest" description="Disordered" evidence="1">
    <location>
        <begin position="60"/>
        <end position="113"/>
    </location>
</feature>
<sequence length="113" mass="11843">MTDDVPRDALPVPDHVDLPVGSLGHRIRSLEADDLDQLRRYEQAHGNRLPVLQVLEQRLGELADGAEPSTADPAGDALAPPPRGGSAVSPVTTGPPQSPPSHGDPTNPSQPRG</sequence>
<protein>
    <recommendedName>
        <fullName evidence="2">DUF8129 domain-containing protein</fullName>
    </recommendedName>
</protein>
<dbReference type="RefSeq" id="WP_135974146.1">
    <property type="nucleotide sequence ID" value="NZ_CP039291.1"/>
</dbReference>
<name>A0A4P7SHR1_9CELL</name>
<evidence type="ECO:0000313" key="4">
    <source>
        <dbReference type="Proteomes" id="UP000296469"/>
    </source>
</evidence>
<proteinExistence type="predicted"/>
<feature type="compositionally biased region" description="Polar residues" evidence="1">
    <location>
        <begin position="104"/>
        <end position="113"/>
    </location>
</feature>
<gene>
    <name evidence="3" type="ORF">E5225_05365</name>
</gene>
<keyword evidence="4" id="KW-1185">Reference proteome</keyword>
<dbReference type="Pfam" id="PF26450">
    <property type="entry name" value="DUF8129"/>
    <property type="match status" value="1"/>
</dbReference>
<organism evidence="3 4">
    <name type="scientific">Cellulomonas shaoxiangyii</name>
    <dbReference type="NCBI Taxonomy" id="2566013"/>
    <lineage>
        <taxon>Bacteria</taxon>
        <taxon>Bacillati</taxon>
        <taxon>Actinomycetota</taxon>
        <taxon>Actinomycetes</taxon>
        <taxon>Micrococcales</taxon>
        <taxon>Cellulomonadaceae</taxon>
        <taxon>Cellulomonas</taxon>
    </lineage>
</organism>